<evidence type="ECO:0000313" key="2">
    <source>
        <dbReference type="EMBL" id="DAE13580.1"/>
    </source>
</evidence>
<keyword evidence="1" id="KW-0812">Transmembrane</keyword>
<dbReference type="EMBL" id="BK015567">
    <property type="protein sequence ID" value="DAE13580.1"/>
    <property type="molecule type" value="Genomic_DNA"/>
</dbReference>
<organism evidence="2">
    <name type="scientific">Siphoviridae sp. ctVif31</name>
    <dbReference type="NCBI Taxonomy" id="2825532"/>
    <lineage>
        <taxon>Viruses</taxon>
        <taxon>Duplodnaviria</taxon>
        <taxon>Heunggongvirae</taxon>
        <taxon>Uroviricota</taxon>
        <taxon>Caudoviricetes</taxon>
    </lineage>
</organism>
<reference evidence="2" key="1">
    <citation type="journal article" date="2021" name="Proc. Natl. Acad. Sci. U.S.A.">
        <title>A Catalog of Tens of Thousands of Viruses from Human Metagenomes Reveals Hidden Associations with Chronic Diseases.</title>
        <authorList>
            <person name="Tisza M.J."/>
            <person name="Buck C.B."/>
        </authorList>
    </citation>
    <scope>NUCLEOTIDE SEQUENCE</scope>
    <source>
        <strain evidence="2">CtVif31</strain>
    </source>
</reference>
<keyword evidence="1" id="KW-1133">Transmembrane helix</keyword>
<protein>
    <submittedName>
        <fullName evidence="2">Uncharacterized protein</fullName>
    </submittedName>
</protein>
<proteinExistence type="predicted"/>
<accession>A0A8S5Q4U5</accession>
<sequence>MQKNGENQPLSSEIIADLEEKLMARNVIIAILAAALAVTTSRRK</sequence>
<feature type="transmembrane region" description="Helical" evidence="1">
    <location>
        <begin position="22"/>
        <end position="40"/>
    </location>
</feature>
<evidence type="ECO:0000256" key="1">
    <source>
        <dbReference type="SAM" id="Phobius"/>
    </source>
</evidence>
<name>A0A8S5Q4U5_9CAUD</name>
<keyword evidence="1" id="KW-0472">Membrane</keyword>